<evidence type="ECO:0000259" key="2">
    <source>
        <dbReference type="PROSITE" id="PS51015"/>
    </source>
</evidence>
<accession>A0ABW6SP18</accession>
<evidence type="ECO:0000256" key="1">
    <source>
        <dbReference type="SAM" id="MobiDB-lite"/>
    </source>
</evidence>
<dbReference type="Gene3D" id="2.30.280.10">
    <property type="entry name" value="SRA-YDG"/>
    <property type="match status" value="1"/>
</dbReference>
<dbReference type="InterPro" id="IPR003105">
    <property type="entry name" value="SRA_YDG"/>
</dbReference>
<dbReference type="InterPro" id="IPR003615">
    <property type="entry name" value="HNH_nuc"/>
</dbReference>
<dbReference type="SUPFAM" id="SSF88697">
    <property type="entry name" value="PUA domain-like"/>
    <property type="match status" value="1"/>
</dbReference>
<dbReference type="Pfam" id="PF02182">
    <property type="entry name" value="SAD_SRA"/>
    <property type="match status" value="1"/>
</dbReference>
<feature type="region of interest" description="Disordered" evidence="1">
    <location>
        <begin position="187"/>
        <end position="207"/>
    </location>
</feature>
<name>A0ABW6SP18_9ACTN</name>
<evidence type="ECO:0000313" key="3">
    <source>
        <dbReference type="EMBL" id="MFF3666038.1"/>
    </source>
</evidence>
<dbReference type="PANTHER" id="PTHR14140:SF27">
    <property type="entry name" value="OS04G0289800 PROTEIN"/>
    <property type="match status" value="1"/>
</dbReference>
<dbReference type="Proteomes" id="UP001602013">
    <property type="component" value="Unassembled WGS sequence"/>
</dbReference>
<sequence length="337" mass="36568">MRQHEEAIRSRASAIESRLTGLEPFTDPASYVGMARIFGHIKGQSVGTTYNNRRELHDAGVHAPLQAGISGTGKEGADSIVVSGGYVDDEDYGDTIVYTGHGGRDANTGRQVRNQELSDPGNAGLVRSELEGLPVRVIRGRNPDSPYAPTSRLRYDGLFRVESHGAKVGIDGDRIWQFTLAKIPEEGSTTAAPRSSQTTLEGFADTPGPPSVIETVVQRIVRSTKVVQQVKAWYNHECQICRLTLSVAGGLYSEGAHIQALGSPHYGPDVVENVLCLCPNDHVLFDNGAIYLSDELKVIDAPTGEAKSALFIHPSHRIDPRYVAYHRARWTTGTARG</sequence>
<protein>
    <submittedName>
        <fullName evidence="3">YDG/SRA domain-containing protein</fullName>
    </submittedName>
</protein>
<gene>
    <name evidence="3" type="ORF">ACFYXI_10635</name>
</gene>
<dbReference type="RefSeq" id="WP_387410339.1">
    <property type="nucleotide sequence ID" value="NZ_JBIASD010000005.1"/>
</dbReference>
<dbReference type="PROSITE" id="PS51015">
    <property type="entry name" value="YDG"/>
    <property type="match status" value="1"/>
</dbReference>
<dbReference type="SMART" id="SM00466">
    <property type="entry name" value="SRA"/>
    <property type="match status" value="1"/>
</dbReference>
<comment type="caution">
    <text evidence="3">The sequence shown here is derived from an EMBL/GenBank/DDBJ whole genome shotgun (WGS) entry which is preliminary data.</text>
</comment>
<dbReference type="InterPro" id="IPR045134">
    <property type="entry name" value="UHRF1/2-like"/>
</dbReference>
<dbReference type="InterPro" id="IPR036987">
    <property type="entry name" value="SRA-YDG_sf"/>
</dbReference>
<proteinExistence type="predicted"/>
<keyword evidence="4" id="KW-1185">Reference proteome</keyword>
<organism evidence="3 4">
    <name type="scientific">Microtetraspora malaysiensis</name>
    <dbReference type="NCBI Taxonomy" id="161358"/>
    <lineage>
        <taxon>Bacteria</taxon>
        <taxon>Bacillati</taxon>
        <taxon>Actinomycetota</taxon>
        <taxon>Actinomycetes</taxon>
        <taxon>Streptosporangiales</taxon>
        <taxon>Streptosporangiaceae</taxon>
        <taxon>Microtetraspora</taxon>
    </lineage>
</organism>
<feature type="compositionally biased region" description="Polar residues" evidence="1">
    <location>
        <begin position="187"/>
        <end position="200"/>
    </location>
</feature>
<dbReference type="PANTHER" id="PTHR14140">
    <property type="entry name" value="E3 UBIQUITIN-PROTEIN LIGASE UHRF-RELATED"/>
    <property type="match status" value="1"/>
</dbReference>
<dbReference type="InterPro" id="IPR015947">
    <property type="entry name" value="PUA-like_sf"/>
</dbReference>
<evidence type="ECO:0000313" key="4">
    <source>
        <dbReference type="Proteomes" id="UP001602013"/>
    </source>
</evidence>
<reference evidence="3 4" key="1">
    <citation type="submission" date="2024-10" db="EMBL/GenBank/DDBJ databases">
        <title>The Natural Products Discovery Center: Release of the First 8490 Sequenced Strains for Exploring Actinobacteria Biosynthetic Diversity.</title>
        <authorList>
            <person name="Kalkreuter E."/>
            <person name="Kautsar S.A."/>
            <person name="Yang D."/>
            <person name="Bader C.D."/>
            <person name="Teijaro C.N."/>
            <person name="Fluegel L."/>
            <person name="Davis C.M."/>
            <person name="Simpson J.R."/>
            <person name="Lauterbach L."/>
            <person name="Steele A.D."/>
            <person name="Gui C."/>
            <person name="Meng S."/>
            <person name="Li G."/>
            <person name="Viehrig K."/>
            <person name="Ye F."/>
            <person name="Su P."/>
            <person name="Kiefer A.F."/>
            <person name="Nichols A."/>
            <person name="Cepeda A.J."/>
            <person name="Yan W."/>
            <person name="Fan B."/>
            <person name="Jiang Y."/>
            <person name="Adhikari A."/>
            <person name="Zheng C.-J."/>
            <person name="Schuster L."/>
            <person name="Cowan T.M."/>
            <person name="Smanski M.J."/>
            <person name="Chevrette M.G."/>
            <person name="De Carvalho L.P.S."/>
            <person name="Shen B."/>
        </authorList>
    </citation>
    <scope>NUCLEOTIDE SEQUENCE [LARGE SCALE GENOMIC DNA]</scope>
    <source>
        <strain evidence="3 4">NPDC002173</strain>
    </source>
</reference>
<dbReference type="Pfam" id="PF13391">
    <property type="entry name" value="HNH_2"/>
    <property type="match status" value="1"/>
</dbReference>
<dbReference type="EMBL" id="JBIASD010000005">
    <property type="protein sequence ID" value="MFF3666038.1"/>
    <property type="molecule type" value="Genomic_DNA"/>
</dbReference>
<feature type="domain" description="YDG" evidence="2">
    <location>
        <begin position="39"/>
        <end position="182"/>
    </location>
</feature>